<evidence type="ECO:0000313" key="5">
    <source>
        <dbReference type="Proteomes" id="UP000436522"/>
    </source>
</evidence>
<dbReference type="RefSeq" id="WP_159981218.1">
    <property type="nucleotide sequence ID" value="NZ_BLIV01000013.1"/>
</dbReference>
<evidence type="ECO:0000313" key="4">
    <source>
        <dbReference type="EMBL" id="GFE52491.1"/>
    </source>
</evidence>
<accession>A0A640VZF5</accession>
<dbReference type="Proteomes" id="UP000436522">
    <property type="component" value="Unassembled WGS sequence"/>
</dbReference>
<dbReference type="SUPFAM" id="SSF52540">
    <property type="entry name" value="P-loop containing nucleoside triphosphate hydrolases"/>
    <property type="match status" value="1"/>
</dbReference>
<dbReference type="InterPro" id="IPR037359">
    <property type="entry name" value="NST/OST"/>
</dbReference>
<feature type="domain" description="Sulfotransferase" evidence="3">
    <location>
        <begin position="7"/>
        <end position="196"/>
    </location>
</feature>
<sequence>MPSNTVDFFIAGVQKGGTTALHKKLQGHPEIFLSQKKEIHFFDNDALDWQAPPYEKLHSHFDFTQDRVFGEATPVYTYWPDALRRLKAYNPQAKIIIILRHPTFRARSAWKMEVTRGAEKWGFGLAVSKLGRARVRWSRGGVHRVYSYVERGYYARQIAELLEYFPREQVFFCTSDQLWHTEQDTLAQICTFLGVAPPAAGAEAGAEKYVVPVDSSQVVVKTTAVEARLNQLFRDEIIATAKITGLDLSHWLEDGYSEPMQQA</sequence>
<evidence type="ECO:0000259" key="3">
    <source>
        <dbReference type="Pfam" id="PF00685"/>
    </source>
</evidence>
<keyword evidence="1 4" id="KW-0808">Transferase</keyword>
<dbReference type="EMBL" id="BLIV01000013">
    <property type="protein sequence ID" value="GFE52491.1"/>
    <property type="molecule type" value="Genomic_DNA"/>
</dbReference>
<evidence type="ECO:0000256" key="1">
    <source>
        <dbReference type="ARBA" id="ARBA00022679"/>
    </source>
</evidence>
<dbReference type="PANTHER" id="PTHR10605">
    <property type="entry name" value="HEPARAN SULFATE SULFOTRANSFERASE"/>
    <property type="match status" value="1"/>
</dbReference>
<proteinExistence type="predicted"/>
<dbReference type="PANTHER" id="PTHR10605:SF56">
    <property type="entry name" value="BIFUNCTIONAL HEPARAN SULFATE N-DEACETYLASE_N-SULFOTRANSFERASE"/>
    <property type="match status" value="1"/>
</dbReference>
<dbReference type="InterPro" id="IPR027417">
    <property type="entry name" value="P-loop_NTPase"/>
</dbReference>
<gene>
    <name evidence="4" type="ORF">So717_42440</name>
</gene>
<dbReference type="Gene3D" id="3.40.50.300">
    <property type="entry name" value="P-loop containing nucleotide triphosphate hydrolases"/>
    <property type="match status" value="1"/>
</dbReference>
<reference evidence="4 5" key="1">
    <citation type="submission" date="2019-12" db="EMBL/GenBank/DDBJ databases">
        <title>Roseobacter cerasinus sp. nov., isolated from seawater around aquaculture.</title>
        <authorList>
            <person name="Muramatsu S."/>
            <person name="Takabe Y."/>
            <person name="Mori K."/>
            <person name="Takaichi S."/>
            <person name="Hanada S."/>
        </authorList>
    </citation>
    <scope>NUCLEOTIDE SEQUENCE [LARGE SCALE GENOMIC DNA]</scope>
    <source>
        <strain evidence="4 5">AI77</strain>
    </source>
</reference>
<name>A0A640VZF5_9RHOB</name>
<keyword evidence="5" id="KW-1185">Reference proteome</keyword>
<keyword evidence="2" id="KW-0325">Glycoprotein</keyword>
<dbReference type="AlphaFoldDB" id="A0A640VZF5"/>
<dbReference type="OrthoDB" id="7210452at2"/>
<protein>
    <submittedName>
        <fullName evidence="4">Deacetylase sulfotransferase</fullName>
    </submittedName>
</protein>
<dbReference type="GO" id="GO:0008146">
    <property type="term" value="F:sulfotransferase activity"/>
    <property type="evidence" value="ECO:0007669"/>
    <property type="project" value="InterPro"/>
</dbReference>
<dbReference type="InterPro" id="IPR000863">
    <property type="entry name" value="Sulfotransferase_dom"/>
</dbReference>
<dbReference type="Pfam" id="PF00685">
    <property type="entry name" value="Sulfotransfer_1"/>
    <property type="match status" value="1"/>
</dbReference>
<comment type="caution">
    <text evidence="4">The sequence shown here is derived from an EMBL/GenBank/DDBJ whole genome shotgun (WGS) entry which is preliminary data.</text>
</comment>
<organism evidence="4 5">
    <name type="scientific">Roseobacter cerasinus</name>
    <dbReference type="NCBI Taxonomy" id="2602289"/>
    <lineage>
        <taxon>Bacteria</taxon>
        <taxon>Pseudomonadati</taxon>
        <taxon>Pseudomonadota</taxon>
        <taxon>Alphaproteobacteria</taxon>
        <taxon>Rhodobacterales</taxon>
        <taxon>Roseobacteraceae</taxon>
        <taxon>Roseobacter</taxon>
    </lineage>
</organism>
<evidence type="ECO:0000256" key="2">
    <source>
        <dbReference type="ARBA" id="ARBA00023180"/>
    </source>
</evidence>